<proteinExistence type="predicted"/>
<reference evidence="1" key="1">
    <citation type="submission" date="2020-02" db="EMBL/GenBank/DDBJ databases">
        <authorList>
            <person name="Scholz U."/>
            <person name="Mascher M."/>
            <person name="Fiebig A."/>
        </authorList>
    </citation>
    <scope>NUCLEOTIDE SEQUENCE</scope>
</reference>
<dbReference type="EMBL" id="LR746265">
    <property type="protein sequence ID" value="CAA7390786.1"/>
    <property type="molecule type" value="Genomic_DNA"/>
</dbReference>
<evidence type="ECO:0000313" key="1">
    <source>
        <dbReference type="EMBL" id="CAA7390786.1"/>
    </source>
</evidence>
<sequence length="204" mass="23537">MTFDRTCPTIANDDMEMEEVRRPCVPSVEEVKSEVRLIEVEASIPLAWRRVSYCVGIKLDDSASYSRDMEERCCAHICEEYDHHQDEKEGYHLDLEEEQRQEPKECDGWMKFTKINLSIKFLAIVLEGQEVSSRGLIDINFLDESLEVTVVGLKREIVLFVGEKKLKDLHNLIDVRSVGIYGLHSKPQETSRDDALLVAQQYLT</sequence>
<organism evidence="1 2">
    <name type="scientific">Spirodela intermedia</name>
    <name type="common">Intermediate duckweed</name>
    <dbReference type="NCBI Taxonomy" id="51605"/>
    <lineage>
        <taxon>Eukaryota</taxon>
        <taxon>Viridiplantae</taxon>
        <taxon>Streptophyta</taxon>
        <taxon>Embryophyta</taxon>
        <taxon>Tracheophyta</taxon>
        <taxon>Spermatophyta</taxon>
        <taxon>Magnoliopsida</taxon>
        <taxon>Liliopsida</taxon>
        <taxon>Araceae</taxon>
        <taxon>Lemnoideae</taxon>
        <taxon>Spirodela</taxon>
    </lineage>
</organism>
<keyword evidence="2" id="KW-1185">Reference proteome</keyword>
<gene>
    <name evidence="1" type="ORF">SI8410_02002214</name>
</gene>
<protein>
    <submittedName>
        <fullName evidence="1">Uncharacterized protein</fullName>
    </submittedName>
</protein>
<accession>A0A7I8K346</accession>
<name>A0A7I8K346_SPIIN</name>
<dbReference type="AlphaFoldDB" id="A0A7I8K346"/>
<dbReference type="Proteomes" id="UP000663760">
    <property type="component" value="Chromosome 2"/>
</dbReference>
<evidence type="ECO:0000313" key="2">
    <source>
        <dbReference type="Proteomes" id="UP000663760"/>
    </source>
</evidence>